<dbReference type="Pfam" id="PF19953">
    <property type="entry name" value="EACC1"/>
    <property type="match status" value="1"/>
</dbReference>
<proteinExistence type="predicted"/>
<dbReference type="EMBL" id="BAAABV010000011">
    <property type="protein sequence ID" value="GAA0280191.1"/>
    <property type="molecule type" value="Genomic_DNA"/>
</dbReference>
<keyword evidence="2" id="KW-0472">Membrane</keyword>
<protein>
    <submittedName>
        <fullName evidence="3">Uncharacterized protein</fullName>
    </submittedName>
</protein>
<keyword evidence="2" id="KW-0812">Transmembrane</keyword>
<dbReference type="InterPro" id="IPR045428">
    <property type="entry name" value="EACC1"/>
</dbReference>
<evidence type="ECO:0000256" key="1">
    <source>
        <dbReference type="SAM" id="MobiDB-lite"/>
    </source>
</evidence>
<sequence>MRISFTSDGPSDPVEADDWRDLAARLGAEPSLGRVEELRAPIRPGTLGGDLYGLIAEVGAAGVVALGAVVQSWIRLRAGRFRVSWERDGGGRTVITVDGTNASGAESARVLLGEIARAVENDANSPHPLPPSPGPGAPPDPEALPGPGL</sequence>
<name>A0ABP3EY74_9ACTN</name>
<keyword evidence="4" id="KW-1185">Reference proteome</keyword>
<accession>A0ABP3EY74</accession>
<gene>
    <name evidence="3" type="ORF">GCM10010302_17470</name>
</gene>
<feature type="region of interest" description="Disordered" evidence="1">
    <location>
        <begin position="120"/>
        <end position="149"/>
    </location>
</feature>
<comment type="caution">
    <text evidence="3">The sequence shown here is derived from an EMBL/GenBank/DDBJ whole genome shotgun (WGS) entry which is preliminary data.</text>
</comment>
<dbReference type="Proteomes" id="UP001501867">
    <property type="component" value="Unassembled WGS sequence"/>
</dbReference>
<dbReference type="RefSeq" id="WP_344155097.1">
    <property type="nucleotide sequence ID" value="NZ_BAAABV010000011.1"/>
</dbReference>
<evidence type="ECO:0000313" key="3">
    <source>
        <dbReference type="EMBL" id="GAA0280191.1"/>
    </source>
</evidence>
<evidence type="ECO:0000313" key="4">
    <source>
        <dbReference type="Proteomes" id="UP001501867"/>
    </source>
</evidence>
<feature type="transmembrane region" description="Helical" evidence="2">
    <location>
        <begin position="51"/>
        <end position="74"/>
    </location>
</feature>
<feature type="compositionally biased region" description="Pro residues" evidence="1">
    <location>
        <begin position="127"/>
        <end position="149"/>
    </location>
</feature>
<organism evidence="3 4">
    <name type="scientific">Streptomyces polychromogenes</name>
    <dbReference type="NCBI Taxonomy" id="67342"/>
    <lineage>
        <taxon>Bacteria</taxon>
        <taxon>Bacillati</taxon>
        <taxon>Actinomycetota</taxon>
        <taxon>Actinomycetes</taxon>
        <taxon>Kitasatosporales</taxon>
        <taxon>Streptomycetaceae</taxon>
        <taxon>Streptomyces</taxon>
    </lineage>
</organism>
<reference evidence="4" key="1">
    <citation type="journal article" date="2019" name="Int. J. Syst. Evol. Microbiol.">
        <title>The Global Catalogue of Microorganisms (GCM) 10K type strain sequencing project: providing services to taxonomists for standard genome sequencing and annotation.</title>
        <authorList>
            <consortium name="The Broad Institute Genomics Platform"/>
            <consortium name="The Broad Institute Genome Sequencing Center for Infectious Disease"/>
            <person name="Wu L."/>
            <person name="Ma J."/>
        </authorList>
    </citation>
    <scope>NUCLEOTIDE SEQUENCE [LARGE SCALE GENOMIC DNA]</scope>
    <source>
        <strain evidence="4">JCM 4505</strain>
    </source>
</reference>
<keyword evidence="2" id="KW-1133">Transmembrane helix</keyword>
<evidence type="ECO:0000256" key="2">
    <source>
        <dbReference type="SAM" id="Phobius"/>
    </source>
</evidence>